<proteinExistence type="predicted"/>
<evidence type="ECO:0000313" key="2">
    <source>
        <dbReference type="Proteomes" id="UP000821865"/>
    </source>
</evidence>
<keyword evidence="2" id="KW-1185">Reference proteome</keyword>
<evidence type="ECO:0000313" key="1">
    <source>
        <dbReference type="EMBL" id="KAH7950524.1"/>
    </source>
</evidence>
<dbReference type="EMBL" id="CM023474">
    <property type="protein sequence ID" value="KAH7950524.1"/>
    <property type="molecule type" value="Genomic_DNA"/>
</dbReference>
<protein>
    <submittedName>
        <fullName evidence="1">Uncharacterized protein</fullName>
    </submittedName>
</protein>
<dbReference type="Proteomes" id="UP000821865">
    <property type="component" value="Chromosome 5"/>
</dbReference>
<sequence length="564" mass="60765">MATSGLMRDIRVHNKAPTGSRVCEAPVAVVGLTEGRAPWTEPGGRVRYMFTVFTCFMAAQLATSQRSTRSLPFPLRDISAAVGYPAAELDLLRRVRPSGSAASPETVRFAAGDPESGPSLALEFGPRADVKFPYRLLLPAALFRDFALHAVFRPAAAHSSSGHAEPPSGSIEDEQFLFAVVNPSETLVQLGLAVSRDASHVSLYYTDVSMHLGSQRLATFRLPKQATGPHGWIRLSMTATGNQLSLELLNCSTLQDVRMAQHVTRIPKELVFDHASTLYLAQAGPLLSGTFLGRIQTLRLFSVPVLVPLCQDTLGYQNDASGVPWVERAEPHGSQDKPASETEPWKRSAEPGLKGEKGDQGPHGPRGLIGLKGDKGEPGSKGEPGTSFRREDFIPEKGEKGDPGRRGKRGRPGPPGPPGPPGAVVKAESLHRPPRYEKGPPGQKGECGPPGPPGPPGAPGLPMPWVDATRSILEEHKDEDSDYGDEPPLPEMGPMTRKTVAWRDAASFLKSASSQPAGSLAYVMESDELLVKLSQGWRRLAIGPPPTWVDDKNERMSEKEIRSD</sequence>
<name>A0ACB8CTU8_DERSI</name>
<accession>A0ACB8CTU8</accession>
<organism evidence="1 2">
    <name type="scientific">Dermacentor silvarum</name>
    <name type="common">Tick</name>
    <dbReference type="NCBI Taxonomy" id="543639"/>
    <lineage>
        <taxon>Eukaryota</taxon>
        <taxon>Metazoa</taxon>
        <taxon>Ecdysozoa</taxon>
        <taxon>Arthropoda</taxon>
        <taxon>Chelicerata</taxon>
        <taxon>Arachnida</taxon>
        <taxon>Acari</taxon>
        <taxon>Parasitiformes</taxon>
        <taxon>Ixodida</taxon>
        <taxon>Ixodoidea</taxon>
        <taxon>Ixodidae</taxon>
        <taxon>Rhipicephalinae</taxon>
        <taxon>Dermacentor</taxon>
    </lineage>
</organism>
<reference evidence="1" key="1">
    <citation type="submission" date="2020-05" db="EMBL/GenBank/DDBJ databases">
        <title>Large-scale comparative analyses of tick genomes elucidate their genetic diversity and vector capacities.</title>
        <authorList>
            <person name="Jia N."/>
            <person name="Wang J."/>
            <person name="Shi W."/>
            <person name="Du L."/>
            <person name="Sun Y."/>
            <person name="Zhan W."/>
            <person name="Jiang J."/>
            <person name="Wang Q."/>
            <person name="Zhang B."/>
            <person name="Ji P."/>
            <person name="Sakyi L.B."/>
            <person name="Cui X."/>
            <person name="Yuan T."/>
            <person name="Jiang B."/>
            <person name="Yang W."/>
            <person name="Lam T.T.-Y."/>
            <person name="Chang Q."/>
            <person name="Ding S."/>
            <person name="Wang X."/>
            <person name="Zhu J."/>
            <person name="Ruan X."/>
            <person name="Zhao L."/>
            <person name="Wei J."/>
            <person name="Que T."/>
            <person name="Du C."/>
            <person name="Cheng J."/>
            <person name="Dai P."/>
            <person name="Han X."/>
            <person name="Huang E."/>
            <person name="Gao Y."/>
            <person name="Liu J."/>
            <person name="Shao H."/>
            <person name="Ye R."/>
            <person name="Li L."/>
            <person name="Wei W."/>
            <person name="Wang X."/>
            <person name="Wang C."/>
            <person name="Yang T."/>
            <person name="Huo Q."/>
            <person name="Li W."/>
            <person name="Guo W."/>
            <person name="Chen H."/>
            <person name="Zhou L."/>
            <person name="Ni X."/>
            <person name="Tian J."/>
            <person name="Zhou Y."/>
            <person name="Sheng Y."/>
            <person name="Liu T."/>
            <person name="Pan Y."/>
            <person name="Xia L."/>
            <person name="Li J."/>
            <person name="Zhao F."/>
            <person name="Cao W."/>
        </authorList>
    </citation>
    <scope>NUCLEOTIDE SEQUENCE</scope>
    <source>
        <strain evidence="1">Dsil-2018</strain>
    </source>
</reference>
<comment type="caution">
    <text evidence="1">The sequence shown here is derived from an EMBL/GenBank/DDBJ whole genome shotgun (WGS) entry which is preliminary data.</text>
</comment>
<gene>
    <name evidence="1" type="ORF">HPB49_025068</name>
</gene>